<accession>A0A6G1HTH1</accession>
<sequence length="182" mass="19161">MVVLAQVLGFLAFVVEVRADDTTAAFTTTLPTAGQPYISSILNLNPGRAEFDANFTYHTVTGIWGIAGDHLEPSPTTTLGFSSTVAPITTHFIPPSRCATEYLINGKNQPISVLLVGTTSSCCPPGYLSVAYYSPGICPNGYGIRESSVLPVFNGASSETRAFCCPSGYTLLPDTHLSSTSA</sequence>
<dbReference type="AlphaFoldDB" id="A0A6G1HTH1"/>
<dbReference type="EMBL" id="ML996698">
    <property type="protein sequence ID" value="KAF2399302.1"/>
    <property type="molecule type" value="Genomic_DNA"/>
</dbReference>
<reference evidence="2" key="1">
    <citation type="journal article" date="2020" name="Stud. Mycol.">
        <title>101 Dothideomycetes genomes: a test case for predicting lifestyles and emergence of pathogens.</title>
        <authorList>
            <person name="Haridas S."/>
            <person name="Albert R."/>
            <person name="Binder M."/>
            <person name="Bloem J."/>
            <person name="Labutti K."/>
            <person name="Salamov A."/>
            <person name="Andreopoulos B."/>
            <person name="Baker S."/>
            <person name="Barry K."/>
            <person name="Bills G."/>
            <person name="Bluhm B."/>
            <person name="Cannon C."/>
            <person name="Castanera R."/>
            <person name="Culley D."/>
            <person name="Daum C."/>
            <person name="Ezra D."/>
            <person name="Gonzalez J."/>
            <person name="Henrissat B."/>
            <person name="Kuo A."/>
            <person name="Liang C."/>
            <person name="Lipzen A."/>
            <person name="Lutzoni F."/>
            <person name="Magnuson J."/>
            <person name="Mondo S."/>
            <person name="Nolan M."/>
            <person name="Ohm R."/>
            <person name="Pangilinan J."/>
            <person name="Park H.-J."/>
            <person name="Ramirez L."/>
            <person name="Alfaro M."/>
            <person name="Sun H."/>
            <person name="Tritt A."/>
            <person name="Yoshinaga Y."/>
            <person name="Zwiers L.-H."/>
            <person name="Turgeon B."/>
            <person name="Goodwin S."/>
            <person name="Spatafora J."/>
            <person name="Crous P."/>
            <person name="Grigoriev I."/>
        </authorList>
    </citation>
    <scope>NUCLEOTIDE SEQUENCE</scope>
    <source>
        <strain evidence="2">CBS 262.69</strain>
    </source>
</reference>
<evidence type="ECO:0000313" key="2">
    <source>
        <dbReference type="EMBL" id="KAF2399302.1"/>
    </source>
</evidence>
<protein>
    <submittedName>
        <fullName evidence="2">Uncharacterized protein</fullName>
    </submittedName>
</protein>
<feature type="chain" id="PRO_5026150151" evidence="1">
    <location>
        <begin position="20"/>
        <end position="182"/>
    </location>
</feature>
<keyword evidence="1" id="KW-0732">Signal</keyword>
<evidence type="ECO:0000256" key="1">
    <source>
        <dbReference type="SAM" id="SignalP"/>
    </source>
</evidence>
<name>A0A6G1HTH1_9PEZI</name>
<dbReference type="OrthoDB" id="4770059at2759"/>
<feature type="signal peptide" evidence="1">
    <location>
        <begin position="1"/>
        <end position="19"/>
    </location>
</feature>
<keyword evidence="3" id="KW-1185">Reference proteome</keyword>
<evidence type="ECO:0000313" key="3">
    <source>
        <dbReference type="Proteomes" id="UP000799640"/>
    </source>
</evidence>
<proteinExistence type="predicted"/>
<dbReference type="Proteomes" id="UP000799640">
    <property type="component" value="Unassembled WGS sequence"/>
</dbReference>
<gene>
    <name evidence="2" type="ORF">EJ06DRAFT_557757</name>
</gene>
<organism evidence="2 3">
    <name type="scientific">Trichodelitschia bisporula</name>
    <dbReference type="NCBI Taxonomy" id="703511"/>
    <lineage>
        <taxon>Eukaryota</taxon>
        <taxon>Fungi</taxon>
        <taxon>Dikarya</taxon>
        <taxon>Ascomycota</taxon>
        <taxon>Pezizomycotina</taxon>
        <taxon>Dothideomycetes</taxon>
        <taxon>Dothideomycetes incertae sedis</taxon>
        <taxon>Phaeotrichales</taxon>
        <taxon>Phaeotrichaceae</taxon>
        <taxon>Trichodelitschia</taxon>
    </lineage>
</organism>